<accession>A0AAN8RIB6</accession>
<sequence length="168" mass="20017">MSLTAGVYDHYWEEDISEEDFITFRNTYQTFPRCAGPRTRVKVWSAEEAYLLIFGPNDNIDNRNRLRLQVRHIVNSYIRFHFKCEPDILSKEDYGNLQFWMLDSQKAFRTSNAIYDCFENKNYFSSEDLHPKYLTGWLWESRRATLRSQAGTESRVVLPSIQNFIGYQ</sequence>
<comment type="caution">
    <text evidence="1">The sequence shown here is derived from an EMBL/GenBank/DDBJ whole genome shotgun (WGS) entry which is preliminary data.</text>
</comment>
<dbReference type="Proteomes" id="UP001307849">
    <property type="component" value="Unassembled WGS sequence"/>
</dbReference>
<evidence type="ECO:0000313" key="2">
    <source>
        <dbReference type="Proteomes" id="UP001307849"/>
    </source>
</evidence>
<evidence type="ECO:0000313" key="1">
    <source>
        <dbReference type="EMBL" id="KAK6498145.1"/>
    </source>
</evidence>
<organism evidence="1 2">
    <name type="scientific">Arthrobotrys conoides</name>
    <dbReference type="NCBI Taxonomy" id="74498"/>
    <lineage>
        <taxon>Eukaryota</taxon>
        <taxon>Fungi</taxon>
        <taxon>Dikarya</taxon>
        <taxon>Ascomycota</taxon>
        <taxon>Pezizomycotina</taxon>
        <taxon>Orbiliomycetes</taxon>
        <taxon>Orbiliales</taxon>
        <taxon>Orbiliaceae</taxon>
        <taxon>Arthrobotrys</taxon>
    </lineage>
</organism>
<name>A0AAN8RIB6_9PEZI</name>
<proteinExistence type="predicted"/>
<protein>
    <submittedName>
        <fullName evidence="1">Uncharacterized protein</fullName>
    </submittedName>
</protein>
<keyword evidence="2" id="KW-1185">Reference proteome</keyword>
<gene>
    <name evidence="1" type="ORF">TWF506_004384</name>
</gene>
<dbReference type="AlphaFoldDB" id="A0AAN8RIB6"/>
<reference evidence="1 2" key="1">
    <citation type="submission" date="2019-10" db="EMBL/GenBank/DDBJ databases">
        <authorList>
            <person name="Palmer J.M."/>
        </authorList>
    </citation>
    <scope>NUCLEOTIDE SEQUENCE [LARGE SCALE GENOMIC DNA]</scope>
    <source>
        <strain evidence="1 2">TWF506</strain>
    </source>
</reference>
<dbReference type="EMBL" id="JAVHJM010000014">
    <property type="protein sequence ID" value="KAK6498145.1"/>
    <property type="molecule type" value="Genomic_DNA"/>
</dbReference>